<keyword evidence="2" id="KW-1185">Reference proteome</keyword>
<dbReference type="RefSeq" id="XP_067715170.1">
    <property type="nucleotide sequence ID" value="XM_067859069.1"/>
</dbReference>
<dbReference type="Proteomes" id="UP001497744">
    <property type="component" value="Unassembled WGS sequence"/>
</dbReference>
<evidence type="ECO:0000313" key="1">
    <source>
        <dbReference type="EMBL" id="GIX63101.1"/>
    </source>
</evidence>
<proteinExistence type="predicted"/>
<name>A0AAV4LVH4_BABCB</name>
<dbReference type="EMBL" id="BPLF01000002">
    <property type="protein sequence ID" value="GIX63101.1"/>
    <property type="molecule type" value="Genomic_DNA"/>
</dbReference>
<accession>A0AAV4LVH4</accession>
<sequence length="171" mass="19209">MPIPSGSRRIGRRVPRLQHIRKVRTGEVERVDNVLGFAIETWKLITKILNRAVTAVNGVQLIPDPRPTQINGRILLLTLKLSHHGGKFGLQGRNLRIGIPCLILHLPQNFPQILLNFIAQLFKALTLNTCIPFKLIDVRLQSLQDLINTLNTIALNGRANLLNFTNNTVHS</sequence>
<reference evidence="1 2" key="1">
    <citation type="submission" date="2021-06" db="EMBL/GenBank/DDBJ databases">
        <title>Genome sequence of Babesia caballi.</title>
        <authorList>
            <person name="Yamagishi J."/>
            <person name="Kidaka T."/>
            <person name="Ochi A."/>
        </authorList>
    </citation>
    <scope>NUCLEOTIDE SEQUENCE [LARGE SCALE GENOMIC DNA]</scope>
    <source>
        <strain evidence="1">USDA-D6B2</strain>
    </source>
</reference>
<gene>
    <name evidence="1" type="ORF">BcabD6B2_25360</name>
</gene>
<comment type="caution">
    <text evidence="1">The sequence shown here is derived from an EMBL/GenBank/DDBJ whole genome shotgun (WGS) entry which is preliminary data.</text>
</comment>
<protein>
    <submittedName>
        <fullName evidence="1">Uncharacterized protein</fullName>
    </submittedName>
</protein>
<dbReference type="AlphaFoldDB" id="A0AAV4LVH4"/>
<dbReference type="GeneID" id="94194582"/>
<organism evidence="1 2">
    <name type="scientific">Babesia caballi</name>
    <dbReference type="NCBI Taxonomy" id="5871"/>
    <lineage>
        <taxon>Eukaryota</taxon>
        <taxon>Sar</taxon>
        <taxon>Alveolata</taxon>
        <taxon>Apicomplexa</taxon>
        <taxon>Aconoidasida</taxon>
        <taxon>Piroplasmida</taxon>
        <taxon>Babesiidae</taxon>
        <taxon>Babesia</taxon>
    </lineage>
</organism>
<evidence type="ECO:0000313" key="2">
    <source>
        <dbReference type="Proteomes" id="UP001497744"/>
    </source>
</evidence>